<feature type="region of interest" description="Disordered" evidence="2">
    <location>
        <begin position="559"/>
        <end position="578"/>
    </location>
</feature>
<feature type="compositionally biased region" description="Low complexity" evidence="2">
    <location>
        <begin position="698"/>
        <end position="708"/>
    </location>
</feature>
<feature type="domain" description="Pericentriolar material 1 protein C-terminal" evidence="3">
    <location>
        <begin position="1884"/>
        <end position="1975"/>
    </location>
</feature>
<feature type="compositionally biased region" description="Acidic residues" evidence="2">
    <location>
        <begin position="1819"/>
        <end position="1835"/>
    </location>
</feature>
<dbReference type="GO" id="GO:0071539">
    <property type="term" value="P:protein localization to centrosome"/>
    <property type="evidence" value="ECO:0007669"/>
    <property type="project" value="InterPro"/>
</dbReference>
<feature type="compositionally biased region" description="Basic residues" evidence="2">
    <location>
        <begin position="1346"/>
        <end position="1356"/>
    </location>
</feature>
<reference evidence="4" key="2">
    <citation type="submission" date="2020-02" db="EMBL/GenBank/DDBJ databases">
        <title>Esox lucius (northern pike) genome, fEsoLuc1, primary haplotype.</title>
        <authorList>
            <person name="Myers G."/>
            <person name="Karagic N."/>
            <person name="Meyer A."/>
            <person name="Pippel M."/>
            <person name="Reichard M."/>
            <person name="Winkler S."/>
            <person name="Tracey A."/>
            <person name="Sims Y."/>
            <person name="Howe K."/>
            <person name="Rhie A."/>
            <person name="Formenti G."/>
            <person name="Durbin R."/>
            <person name="Fedrigo O."/>
            <person name="Jarvis E.D."/>
        </authorList>
    </citation>
    <scope>NUCLEOTIDE SEQUENCE [LARGE SCALE GENOMIC DNA]</scope>
</reference>
<feature type="region of interest" description="Disordered" evidence="2">
    <location>
        <begin position="907"/>
        <end position="1034"/>
    </location>
</feature>
<evidence type="ECO:0000256" key="1">
    <source>
        <dbReference type="SAM" id="Coils"/>
    </source>
</evidence>
<proteinExistence type="predicted"/>
<feature type="compositionally biased region" description="Polar residues" evidence="2">
    <location>
        <begin position="596"/>
        <end position="613"/>
    </location>
</feature>
<feature type="region of interest" description="Disordered" evidence="2">
    <location>
        <begin position="662"/>
        <end position="710"/>
    </location>
</feature>
<feature type="compositionally biased region" description="Basic and acidic residues" evidence="2">
    <location>
        <begin position="1538"/>
        <end position="1558"/>
    </location>
</feature>
<dbReference type="PANTHER" id="PTHR14164">
    <property type="entry name" value="PERICENTRIOLAR MATERIAL 1-RELATED"/>
    <property type="match status" value="1"/>
</dbReference>
<dbReference type="GO" id="GO:0034451">
    <property type="term" value="C:centriolar satellite"/>
    <property type="evidence" value="ECO:0007669"/>
    <property type="project" value="TreeGrafter"/>
</dbReference>
<feature type="compositionally biased region" description="Low complexity" evidence="2">
    <location>
        <begin position="1011"/>
        <end position="1032"/>
    </location>
</feature>
<feature type="region of interest" description="Disordered" evidence="2">
    <location>
        <begin position="584"/>
        <end position="627"/>
    </location>
</feature>
<evidence type="ECO:0000313" key="5">
    <source>
        <dbReference type="Proteomes" id="UP000265140"/>
    </source>
</evidence>
<dbReference type="Proteomes" id="UP000265140">
    <property type="component" value="Chromosome 25"/>
</dbReference>
<feature type="compositionally biased region" description="Low complexity" evidence="2">
    <location>
        <begin position="402"/>
        <end position="421"/>
    </location>
</feature>
<evidence type="ECO:0000259" key="3">
    <source>
        <dbReference type="Pfam" id="PF15717"/>
    </source>
</evidence>
<dbReference type="Ensembl" id="ENSELUT00000034103.3">
    <property type="protein sequence ID" value="ENSELUP00000023026.3"/>
    <property type="gene ID" value="ENSELUG00000022581.3"/>
</dbReference>
<feature type="region of interest" description="Disordered" evidence="2">
    <location>
        <begin position="1136"/>
        <end position="1161"/>
    </location>
</feature>
<feature type="compositionally biased region" description="Low complexity" evidence="2">
    <location>
        <begin position="1136"/>
        <end position="1153"/>
    </location>
</feature>
<dbReference type="GO" id="GO:0034454">
    <property type="term" value="P:microtubule anchoring at centrosome"/>
    <property type="evidence" value="ECO:0007669"/>
    <property type="project" value="InterPro"/>
</dbReference>
<feature type="compositionally biased region" description="Basic and acidic residues" evidence="2">
    <location>
        <begin position="1395"/>
        <end position="1404"/>
    </location>
</feature>
<feature type="compositionally biased region" description="Polar residues" evidence="2">
    <location>
        <begin position="1838"/>
        <end position="1849"/>
    </location>
</feature>
<feature type="compositionally biased region" description="Polar residues" evidence="2">
    <location>
        <begin position="1563"/>
        <end position="1573"/>
    </location>
</feature>
<protein>
    <recommendedName>
        <fullName evidence="3">Pericentriolar material 1 protein C-terminal domain-containing protein</fullName>
    </recommendedName>
</protein>
<evidence type="ECO:0000256" key="2">
    <source>
        <dbReference type="SAM" id="MobiDB-lite"/>
    </source>
</evidence>
<dbReference type="GO" id="GO:1905515">
    <property type="term" value="P:non-motile cilium assembly"/>
    <property type="evidence" value="ECO:0007669"/>
    <property type="project" value="TreeGrafter"/>
</dbReference>
<feature type="region of interest" description="Disordered" evidence="2">
    <location>
        <begin position="1816"/>
        <end position="1898"/>
    </location>
</feature>
<feature type="region of interest" description="Disordered" evidence="2">
    <location>
        <begin position="476"/>
        <end position="523"/>
    </location>
</feature>
<feature type="compositionally biased region" description="Low complexity" evidence="2">
    <location>
        <begin position="1886"/>
        <end position="1896"/>
    </location>
</feature>
<feature type="region of interest" description="Disordered" evidence="2">
    <location>
        <begin position="115"/>
        <end position="221"/>
    </location>
</feature>
<feature type="domain" description="Pericentriolar material 1 protein C-terminal" evidence="3">
    <location>
        <begin position="1437"/>
        <end position="1865"/>
    </location>
</feature>
<dbReference type="InParanoid" id="A0A3P8Z2I9"/>
<dbReference type="GO" id="GO:0036064">
    <property type="term" value="C:ciliary basal body"/>
    <property type="evidence" value="ECO:0007669"/>
    <property type="project" value="TreeGrafter"/>
</dbReference>
<feature type="region of interest" description="Disordered" evidence="2">
    <location>
        <begin position="742"/>
        <end position="779"/>
    </location>
</feature>
<keyword evidence="1" id="KW-0175">Coiled coil</keyword>
<feature type="compositionally biased region" description="Polar residues" evidence="2">
    <location>
        <begin position="505"/>
        <end position="514"/>
    </location>
</feature>
<sequence>MATGGTSFDEQELHNWTVTNGSSLEDRLNNMDWGVQQKKANRSSEKNRKKFSAGGVTESRLTNDISPESTPGAGRRRARTPHSFPHVKYTTQMSVPDQAELDRLRQRINFTDLDERSIGSDSQGRVTAANNQRQLAAENKKPFNFLPLHVNTNKSREAPSASAPSTPSVVATAKKQSPGSVRREAFAPSLPGKDLPGLGRGAERLPPPSVDDGRDDPNIDSSQVVSKLVQIREYIGKASSMRDDLVEKNDIPANVERLSHLIAHLKEQERSYLRFLQKMLVKRSDQKEELENLRRQHELLKKMLEQQEQLRALQGRQAALLAMQHTSQHAVDDTVPTETTGSVSGLSITSELNEELNDLIQRFHNQLHDTQAVVPDNRRQAESLSLSREVCRSRSSQPPPRSSTASSSFLHPTALTSAPPALPSAASAKLTKLQELQDKKQTMDKILQELHSLRDQTLNNNSCECPGQLRPHGGKCQSLGLGSSSDRPSALYREPNGASAMRQDPSPSYRPSTHPQHEDAPADKLRKLKEVHKRLNELRELVQYYEQTSDMMVDTVNENVKEDDEEEDEEETEEDGSMLEAMFDSEQENRRPPVTNIRNPQHPGNWTDMNSLTNGRGGGGGGANNRSDGRLNTECEINNRSAAANLRSLNIPSAIECQYNSDRPYNQVKDHNHTDRRNDDDDALEDEERVPGRRGQDSEGSGSSQRSSLANDDADFAHKVHRLQTAKQKLRQLQELVAMVQSDDTDATTANEDESLRHQQPNNTRAAASSAAKSPRDLALTDKAREKLYEEKLRQQQQELKQLHEERQRLMEIQDKIQDLQWACPDLQSSVSSSSVGQQALMRKLPAAASTPAPPPAPSAPAFMCGFDPENNLCALIVPQQLWCEMRRHQILREELRQRRKHLESLMAEHQRRSGLSDSPYRPEDPEGNADGSQPLSRDERTMATWGDSSLCQLEEDGYPSETGAEEEEEEEEEEGAESSSSDDQHLYSTRKQRSYSNRKQLDASGRPFPRAQARAAEQQSQSNVSASAAGARRQENLRWASELSFQEGPGTGARLAPRPWQEQAAALQRQLDFSTGMCQTLLQDQQVGVAVGTLSDHFMCPILPFSNLARGVSVVPGDLHQIQLKQVLSDMLLQQQQASSSGQQAPNQGSSSRESGGACPPLSPTSLFLPFPSSIPPSVNQALSLPPGFNFNPLFPSAMGEFPQCVGAPTSSGQHQQQDPNTSVKTEYMSFPPPLQRSPLNTADKRCACRQLNYLVLLYATALSTDFVDVLPARPLRQDKSGCSRGHESGWLDVSQPPDPIAETPSGSFSSTADPADPATVTKTFKAGRKASAQASLASRDKTPNSKRRSRRAKEQHKNPAESDSVSSMADFVQERAPLPHRKRDQNQSLLDKLTQEKLDSKTKTGNKPNDLSSAYAWRTPFLSNRIACTEAPDASSDFSLFEALRETIYSEVATLISQNESRPHFLIELFHELQLLNTDYLRQRALYSLQDIVTRHLTEKNASEERPSSLGPVAWAAGSQSELTPSESLATSDADVSEKNVRVIKHNDPNKRRNDADSVDNESTLSTSSNLEPFANDDLGNTVIHLDKALARMREYERMKLKAELTLDTAAANAPEASANSSTNVRCPQIDTQQLDRQIKAIMTEVIPFLKEHMDEVCSYQLLTSVRRMVLTLTQQNDESKEFVRFFHRQLGGILQDSLSKFTGRTLKDCGEDLLVEISEILFNELAFFRLMQDLDNNSRSVAELKASEAEKSFSTLFLDEDKDQDETELREREEEANGGESKDSKSSEASEDDEGLPLSISLSKAETQALTNYGSGEDENEVEEMEEFEEGVPDVQTSLQASNDGGDQQVRRRTLLLTTKSDPESSESNDGKNCFISMRPEGGSHTATASAGAINNQEVSDSQVFNSSSPDTESPVMINSDEVVSGNTSQKSDEEDFVKVEDLPMQLSVLCQEELQKRIVEEQRNNNLTAEILSGNTDTLDGLVGSGDTLREPDLVTVGAISVQ</sequence>
<keyword evidence="5" id="KW-1185">Reference proteome</keyword>
<reference evidence="4" key="3">
    <citation type="submission" date="2025-08" db="UniProtKB">
        <authorList>
            <consortium name="Ensembl"/>
        </authorList>
    </citation>
    <scope>IDENTIFICATION</scope>
</reference>
<feature type="compositionally biased region" description="Basic and acidic residues" evidence="2">
    <location>
        <begin position="1770"/>
        <end position="1791"/>
    </location>
</feature>
<feature type="compositionally biased region" description="Polar residues" evidence="2">
    <location>
        <begin position="1"/>
        <end position="23"/>
    </location>
</feature>
<reference evidence="5" key="1">
    <citation type="journal article" date="2014" name="PLoS ONE">
        <title>The genome and linkage map of the northern pike (Esox lucius): conserved synteny revealed between the salmonid sister group and the Neoteleostei.</title>
        <authorList>
            <person name="Rondeau E.B."/>
            <person name="Minkley D.R."/>
            <person name="Leong J.S."/>
            <person name="Messmer A.M."/>
            <person name="Jantzen J.R."/>
            <person name="von Schalburg K.R."/>
            <person name="Lemon C."/>
            <person name="Bird N.H."/>
            <person name="Koop B.F."/>
        </authorList>
    </citation>
    <scope>NUCLEOTIDE SEQUENCE</scope>
</reference>
<feature type="coiled-coil region" evidence="1">
    <location>
        <begin position="786"/>
        <end position="823"/>
    </location>
</feature>
<dbReference type="Pfam" id="PF15717">
    <property type="entry name" value="PCM1_C"/>
    <property type="match status" value="2"/>
</dbReference>
<feature type="compositionally biased region" description="Acidic residues" evidence="2">
    <location>
        <begin position="954"/>
        <end position="977"/>
    </location>
</feature>
<gene>
    <name evidence="4" type="primary">PCM1</name>
</gene>
<dbReference type="GeneTree" id="ENSGT00390000006641"/>
<feature type="region of interest" description="Disordered" evidence="2">
    <location>
        <begin position="1"/>
        <end position="95"/>
    </location>
</feature>
<dbReference type="Bgee" id="ENSELUG00000022581">
    <property type="expression patterns" value="Expressed in testis and 15 other cell types or tissues"/>
</dbReference>
<dbReference type="InterPro" id="IPR031446">
    <property type="entry name" value="PCM1_C"/>
</dbReference>
<accession>A0A3P8Z2I9</accession>
<feature type="compositionally biased region" description="Basic and acidic residues" evidence="2">
    <location>
        <begin position="1279"/>
        <end position="1291"/>
    </location>
</feature>
<feature type="region of interest" description="Disordered" evidence="2">
    <location>
        <begin position="1279"/>
        <end position="1412"/>
    </location>
</feature>
<dbReference type="PANTHER" id="PTHR14164:SF12">
    <property type="entry name" value="PERICENTRIOLAR MATERIAL 1 PROTEIN"/>
    <property type="match status" value="1"/>
</dbReference>
<feature type="region of interest" description="Disordered" evidence="2">
    <location>
        <begin position="371"/>
        <end position="421"/>
    </location>
</feature>
<feature type="compositionally biased region" description="Polar residues" evidence="2">
    <location>
        <begin position="119"/>
        <end position="134"/>
    </location>
</feature>
<feature type="compositionally biased region" description="Low complexity" evidence="2">
    <location>
        <begin position="158"/>
        <end position="173"/>
    </location>
</feature>
<feature type="compositionally biased region" description="Basic and acidic residues" evidence="2">
    <location>
        <begin position="668"/>
        <end position="679"/>
    </location>
</feature>
<reference evidence="4" key="4">
    <citation type="submission" date="2025-09" db="UniProtKB">
        <authorList>
            <consortium name="Ensembl"/>
        </authorList>
    </citation>
    <scope>IDENTIFICATION</scope>
</reference>
<dbReference type="OMA" id="DDXNTVI"/>
<feature type="region of interest" description="Disordered" evidence="2">
    <location>
        <begin position="1758"/>
        <end position="1800"/>
    </location>
</feature>
<organism evidence="4 5">
    <name type="scientific">Esox lucius</name>
    <name type="common">Northern pike</name>
    <dbReference type="NCBI Taxonomy" id="8010"/>
    <lineage>
        <taxon>Eukaryota</taxon>
        <taxon>Metazoa</taxon>
        <taxon>Chordata</taxon>
        <taxon>Craniata</taxon>
        <taxon>Vertebrata</taxon>
        <taxon>Euteleostomi</taxon>
        <taxon>Actinopterygii</taxon>
        <taxon>Neopterygii</taxon>
        <taxon>Teleostei</taxon>
        <taxon>Protacanthopterygii</taxon>
        <taxon>Esociformes</taxon>
        <taxon>Esocidae</taxon>
        <taxon>Esox</taxon>
    </lineage>
</organism>
<feature type="compositionally biased region" description="Polar residues" evidence="2">
    <location>
        <begin position="1523"/>
        <end position="1533"/>
    </location>
</feature>
<feature type="compositionally biased region" description="Acidic residues" evidence="2">
    <location>
        <begin position="561"/>
        <end position="577"/>
    </location>
</feature>
<feature type="coiled-coil region" evidence="1">
    <location>
        <begin position="273"/>
        <end position="316"/>
    </location>
</feature>
<feature type="region of interest" description="Disordered" evidence="2">
    <location>
        <begin position="1523"/>
        <end position="1579"/>
    </location>
</feature>
<dbReference type="InterPro" id="IPR024138">
    <property type="entry name" value="Pericentriolar_Pcm1"/>
</dbReference>
<name>A0A3P8Z2I9_ESOLU</name>
<feature type="compositionally biased region" description="Polar residues" evidence="2">
    <location>
        <begin position="59"/>
        <end position="69"/>
    </location>
</feature>
<evidence type="ECO:0000313" key="4">
    <source>
        <dbReference type="Ensembl" id="ENSELUP00000023026.3"/>
    </source>
</evidence>